<dbReference type="STRING" id="460384.SAMN05216313_12961"/>
<sequence length="109" mass="11958">MKKKKIWLAAAAIAAVCCLILLFVKGGDKGYSGSYRAVNPPVETGETVIERVSFEGKQLVMESGDLKQSVDYAIADGRLVLKTEFGEFSFSFEKTEAGIRIDGIEYIKD</sequence>
<evidence type="ECO:0000313" key="1">
    <source>
        <dbReference type="EMBL" id="SEU08987.1"/>
    </source>
</evidence>
<proteinExistence type="predicted"/>
<name>A0A1I0JG49_9FIRM</name>
<dbReference type="RefSeq" id="WP_092368929.1">
    <property type="nucleotide sequence ID" value="NZ_FOIM01000029.1"/>
</dbReference>
<gene>
    <name evidence="1" type="ORF">SAMN05216313_12961</name>
</gene>
<reference evidence="2" key="1">
    <citation type="submission" date="2016-10" db="EMBL/GenBank/DDBJ databases">
        <authorList>
            <person name="Varghese N."/>
            <person name="Submissions S."/>
        </authorList>
    </citation>
    <scope>NUCLEOTIDE SEQUENCE [LARGE SCALE GENOMIC DNA]</scope>
    <source>
        <strain evidence="2">NLAE-zl-G277</strain>
    </source>
</reference>
<evidence type="ECO:0000313" key="2">
    <source>
        <dbReference type="Proteomes" id="UP000198508"/>
    </source>
</evidence>
<keyword evidence="2" id="KW-1185">Reference proteome</keyword>
<evidence type="ECO:0008006" key="3">
    <source>
        <dbReference type="Google" id="ProtNLM"/>
    </source>
</evidence>
<accession>A0A1I0JG49</accession>
<dbReference type="EMBL" id="FOIM01000029">
    <property type="protein sequence ID" value="SEU08987.1"/>
    <property type="molecule type" value="Genomic_DNA"/>
</dbReference>
<organism evidence="1 2">
    <name type="scientific">Enterocloster lavalensis</name>
    <dbReference type="NCBI Taxonomy" id="460384"/>
    <lineage>
        <taxon>Bacteria</taxon>
        <taxon>Bacillati</taxon>
        <taxon>Bacillota</taxon>
        <taxon>Clostridia</taxon>
        <taxon>Lachnospirales</taxon>
        <taxon>Lachnospiraceae</taxon>
        <taxon>Enterocloster</taxon>
    </lineage>
</organism>
<dbReference type="Proteomes" id="UP000198508">
    <property type="component" value="Unassembled WGS sequence"/>
</dbReference>
<protein>
    <recommendedName>
        <fullName evidence="3">DUF5640 domain-containing protein</fullName>
    </recommendedName>
</protein>
<dbReference type="AlphaFoldDB" id="A0A1I0JG49"/>